<protein>
    <submittedName>
        <fullName evidence="1">Bm11868</fullName>
    </submittedName>
</protein>
<dbReference type="EMBL" id="LN860586">
    <property type="protein sequence ID" value="CDQ07554.1"/>
    <property type="molecule type" value="Genomic_DNA"/>
</dbReference>
<proteinExistence type="predicted"/>
<reference evidence="1" key="1">
    <citation type="journal article" date="2007" name="Science">
        <title>Draft genome of the filarial nematode parasite Brugia malayi.</title>
        <authorList>
            <person name="Ghedin E."/>
            <person name="Wang S."/>
            <person name="Spiro D."/>
            <person name="Caler E."/>
            <person name="Zhao Q."/>
            <person name="Crabtree J."/>
            <person name="Allen J.E."/>
            <person name="Delcher A.L."/>
            <person name="Guiliano D.B."/>
            <person name="Miranda-Saavedra D."/>
            <person name="Angiuoli S.V."/>
            <person name="Creasy T."/>
            <person name="Amedeo P."/>
            <person name="Haas B."/>
            <person name="El-Sayed N.M."/>
            <person name="Wortman J.R."/>
            <person name="Feldblyum T."/>
            <person name="Tallon L."/>
            <person name="Schatz M."/>
            <person name="Shumway M."/>
            <person name="Koo H."/>
            <person name="Salzberg S.L."/>
            <person name="Schobel S."/>
            <person name="Pertea M."/>
            <person name="Pop M."/>
            <person name="White O."/>
            <person name="Barton G.J."/>
            <person name="Carlow C.K."/>
            <person name="Crawford M.J."/>
            <person name="Daub J."/>
            <person name="Dimmic M.W."/>
            <person name="Estes C.F."/>
            <person name="Foster J.M."/>
            <person name="Ganatra M."/>
            <person name="Gregory W.F."/>
            <person name="Johnson N.M."/>
            <person name="Jin J."/>
            <person name="Komuniecki R."/>
            <person name="Korf I."/>
            <person name="Kumar S."/>
            <person name="Laney S."/>
            <person name="Li B.W."/>
            <person name="Li W."/>
            <person name="Lindblom T.H."/>
            <person name="Lustigman S."/>
            <person name="Ma D."/>
            <person name="Maina C.V."/>
            <person name="Martin D.M."/>
            <person name="McCarter J.P."/>
            <person name="McReynolds L."/>
            <person name="Mitreva M."/>
            <person name="Nutman T.B."/>
            <person name="Parkinson J."/>
            <person name="Peregrin-Alvarez J.M."/>
            <person name="Poole C."/>
            <person name="Ren Q."/>
            <person name="Saunders L."/>
            <person name="Sluder A.E."/>
            <person name="Smith K."/>
            <person name="Stanke M."/>
            <person name="Unnasch T.R."/>
            <person name="Ware J."/>
            <person name="Wei A.D."/>
            <person name="Weil G."/>
            <person name="Williams D.J."/>
            <person name="Zhang Y."/>
            <person name="Williams S.A."/>
            <person name="Fraser-Liggett C."/>
            <person name="Slatko B."/>
            <person name="Blaxter M.L."/>
            <person name="Scott A.L."/>
        </authorList>
    </citation>
    <scope>NUCLEOTIDE SEQUENCE</scope>
    <source>
        <strain evidence="1">FR3</strain>
    </source>
</reference>
<accession>A0A1I9GAC5</accession>
<evidence type="ECO:0000313" key="1">
    <source>
        <dbReference type="EMBL" id="CDQ07554.1"/>
    </source>
</evidence>
<sequence>MDPGGLTWPILEGSGPELLPACCWEWAMAVMDCVSMLVSGFQQGEPLGSPQENRDQREVQ</sequence>
<name>A0A1I9GAC5_BRUMA</name>
<gene>
    <name evidence="1" type="primary">Bm11868</name>
    <name evidence="1" type="ORF">BM_Bm11868</name>
</gene>
<reference evidence="1" key="2">
    <citation type="submission" date="2012-12" db="EMBL/GenBank/DDBJ databases">
        <authorList>
            <consortium name="WormBase Consortium"/>
            <person name="Ghedin E."/>
            <person name="Paulini M."/>
        </authorList>
    </citation>
    <scope>NUCLEOTIDE SEQUENCE</scope>
    <source>
        <strain evidence="1">FR3</strain>
    </source>
</reference>
<organism evidence="1">
    <name type="scientific">Brugia malayi</name>
    <name type="common">Filarial nematode worm</name>
    <dbReference type="NCBI Taxonomy" id="6279"/>
    <lineage>
        <taxon>Eukaryota</taxon>
        <taxon>Metazoa</taxon>
        <taxon>Ecdysozoa</taxon>
        <taxon>Nematoda</taxon>
        <taxon>Chromadorea</taxon>
        <taxon>Rhabditida</taxon>
        <taxon>Spirurina</taxon>
        <taxon>Spiruromorpha</taxon>
        <taxon>Filarioidea</taxon>
        <taxon>Onchocercidae</taxon>
        <taxon>Brugia</taxon>
    </lineage>
</organism>
<dbReference type="AlphaFoldDB" id="A0A1I9GAC5"/>
<feature type="non-terminal residue" evidence="1">
    <location>
        <position position="60"/>
    </location>
</feature>